<proteinExistence type="predicted"/>
<dbReference type="AlphaFoldDB" id="A0A5C3NAR4"/>
<dbReference type="Proteomes" id="UP000305948">
    <property type="component" value="Unassembled WGS sequence"/>
</dbReference>
<reference evidence="2 3" key="1">
    <citation type="journal article" date="2019" name="Nat. Ecol. Evol.">
        <title>Megaphylogeny resolves global patterns of mushroom evolution.</title>
        <authorList>
            <person name="Varga T."/>
            <person name="Krizsan K."/>
            <person name="Foldi C."/>
            <person name="Dima B."/>
            <person name="Sanchez-Garcia M."/>
            <person name="Sanchez-Ramirez S."/>
            <person name="Szollosi G.J."/>
            <person name="Szarkandi J.G."/>
            <person name="Papp V."/>
            <person name="Albert L."/>
            <person name="Andreopoulos W."/>
            <person name="Angelini C."/>
            <person name="Antonin V."/>
            <person name="Barry K.W."/>
            <person name="Bougher N.L."/>
            <person name="Buchanan P."/>
            <person name="Buyck B."/>
            <person name="Bense V."/>
            <person name="Catcheside P."/>
            <person name="Chovatia M."/>
            <person name="Cooper J."/>
            <person name="Damon W."/>
            <person name="Desjardin D."/>
            <person name="Finy P."/>
            <person name="Geml J."/>
            <person name="Haridas S."/>
            <person name="Hughes K."/>
            <person name="Justo A."/>
            <person name="Karasinski D."/>
            <person name="Kautmanova I."/>
            <person name="Kiss B."/>
            <person name="Kocsube S."/>
            <person name="Kotiranta H."/>
            <person name="LaButti K.M."/>
            <person name="Lechner B.E."/>
            <person name="Liimatainen K."/>
            <person name="Lipzen A."/>
            <person name="Lukacs Z."/>
            <person name="Mihaltcheva S."/>
            <person name="Morgado L.N."/>
            <person name="Niskanen T."/>
            <person name="Noordeloos M.E."/>
            <person name="Ohm R.A."/>
            <person name="Ortiz-Santana B."/>
            <person name="Ovrebo C."/>
            <person name="Racz N."/>
            <person name="Riley R."/>
            <person name="Savchenko A."/>
            <person name="Shiryaev A."/>
            <person name="Soop K."/>
            <person name="Spirin V."/>
            <person name="Szebenyi C."/>
            <person name="Tomsovsky M."/>
            <person name="Tulloss R.E."/>
            <person name="Uehling J."/>
            <person name="Grigoriev I.V."/>
            <person name="Vagvolgyi C."/>
            <person name="Papp T."/>
            <person name="Martin F.M."/>
            <person name="Miettinen O."/>
            <person name="Hibbett D.S."/>
            <person name="Nagy L.G."/>
        </authorList>
    </citation>
    <scope>NUCLEOTIDE SEQUENCE [LARGE SCALE GENOMIC DNA]</scope>
    <source>
        <strain evidence="2 3">OMC1185</strain>
    </source>
</reference>
<keyword evidence="3" id="KW-1185">Reference proteome</keyword>
<evidence type="ECO:0000313" key="3">
    <source>
        <dbReference type="Proteomes" id="UP000305948"/>
    </source>
</evidence>
<evidence type="ECO:0000256" key="1">
    <source>
        <dbReference type="SAM" id="MobiDB-lite"/>
    </source>
</evidence>
<protein>
    <submittedName>
        <fullName evidence="2">Uncharacterized protein</fullName>
    </submittedName>
</protein>
<sequence>MPFSQRIPASPLPGWEALEERQSQASSQASQGSSEGPDELENEHEATVRMPNMPVHKRKTREETSPAKTVKKPKIQGPSGRVGARPSGPGPRRSLNLNRVVSPVDGHGDIVAVSSVKDSEARLEFPTLLQCSRKLVNALNPKAAHHLLRGTRGDP</sequence>
<feature type="region of interest" description="Disordered" evidence="1">
    <location>
        <begin position="1"/>
        <end position="102"/>
    </location>
</feature>
<name>A0A5C3NAR4_9AGAM</name>
<gene>
    <name evidence="2" type="ORF">OE88DRAFT_1191573</name>
</gene>
<evidence type="ECO:0000313" key="2">
    <source>
        <dbReference type="EMBL" id="TFK54410.1"/>
    </source>
</evidence>
<dbReference type="EMBL" id="ML213506">
    <property type="protein sequence ID" value="TFK54410.1"/>
    <property type="molecule type" value="Genomic_DNA"/>
</dbReference>
<organism evidence="2 3">
    <name type="scientific">Heliocybe sulcata</name>
    <dbReference type="NCBI Taxonomy" id="5364"/>
    <lineage>
        <taxon>Eukaryota</taxon>
        <taxon>Fungi</taxon>
        <taxon>Dikarya</taxon>
        <taxon>Basidiomycota</taxon>
        <taxon>Agaricomycotina</taxon>
        <taxon>Agaricomycetes</taxon>
        <taxon>Gloeophyllales</taxon>
        <taxon>Gloeophyllaceae</taxon>
        <taxon>Heliocybe</taxon>
    </lineage>
</organism>
<accession>A0A5C3NAR4</accession>
<feature type="compositionally biased region" description="Low complexity" evidence="1">
    <location>
        <begin position="23"/>
        <end position="34"/>
    </location>
</feature>